<name>A0A8D9UHF1_9VIRU</name>
<reference evidence="1" key="1">
    <citation type="journal article" date="2021" name="Proc. Natl. Acad. Sci. U.S.A.">
        <title>A Catalog of Tens of Thousands of Viruses from Human Metagenomes Reveals Hidden Associations with Chronic Diseases.</title>
        <authorList>
            <person name="Tisza M.J."/>
            <person name="Buck C.B."/>
        </authorList>
    </citation>
    <scope>NUCLEOTIDE SEQUENCE</scope>
    <source>
        <strain evidence="1">Ct6nR3</strain>
    </source>
</reference>
<protein>
    <submittedName>
        <fullName evidence="1">Uncharacterized protein</fullName>
    </submittedName>
</protein>
<sequence>MLQFRQRHAEQAAKHFGNLSPSQRRIRGVCGLRVQDGLFDGFLFVFARLRRNGDAVKIAHFRRLCALAIGQIIHCCPRRVQVAAKRLFSGLVLVLVPLVRLAQPLRAVLAVWAWLLAVRYA</sequence>
<dbReference type="EMBL" id="BK032494">
    <property type="protein sequence ID" value="DAD55513.1"/>
    <property type="molecule type" value="Genomic_DNA"/>
</dbReference>
<accession>A0A8D9UHF1</accession>
<proteinExistence type="predicted"/>
<evidence type="ECO:0000313" key="1">
    <source>
        <dbReference type="EMBL" id="DAD55513.1"/>
    </source>
</evidence>
<organism evidence="1">
    <name type="scientific">Corticoviridae sp</name>
    <dbReference type="NCBI Taxonomy" id="2832474"/>
    <lineage>
        <taxon>Viruses</taxon>
        <taxon>Varidnaviria</taxon>
        <taxon>Abadenavirae</taxon>
        <taxon>Produgelaviricota</taxon>
        <taxon>Belvinaviricetes</taxon>
        <taxon>Vinavirales</taxon>
        <taxon>Corticoviridae</taxon>
    </lineage>
</organism>